<name>U5WCI2_9ACTN</name>
<dbReference type="CDD" id="cd18799">
    <property type="entry name" value="SF2_C_EcoAI-like"/>
    <property type="match status" value="1"/>
</dbReference>
<dbReference type="PROSITE" id="PS51192">
    <property type="entry name" value="HELICASE_ATP_BIND_1"/>
    <property type="match status" value="1"/>
</dbReference>
<dbReference type="GO" id="GO:0005524">
    <property type="term" value="F:ATP binding"/>
    <property type="evidence" value="ECO:0007669"/>
    <property type="project" value="InterPro"/>
</dbReference>
<organism evidence="3 4">
    <name type="scientific">Actinoplanes friuliensis DSM 7358</name>
    <dbReference type="NCBI Taxonomy" id="1246995"/>
    <lineage>
        <taxon>Bacteria</taxon>
        <taxon>Bacillati</taxon>
        <taxon>Actinomycetota</taxon>
        <taxon>Actinomycetes</taxon>
        <taxon>Micromonosporales</taxon>
        <taxon>Micromonosporaceae</taxon>
        <taxon>Actinoplanes</taxon>
    </lineage>
</organism>
<dbReference type="PANTHER" id="PTHR47962:SF7">
    <property type="entry name" value="MITOCHONDRIAL ATP-DEPENDENT HELICASE IRC3-RELATED"/>
    <property type="match status" value="1"/>
</dbReference>
<dbReference type="REBASE" id="71848">
    <property type="entry name" value="Afr7358ORF42115P"/>
</dbReference>
<gene>
    <name evidence="3" type="ORF">AFR_42115</name>
</gene>
<dbReference type="InterPro" id="IPR021835">
    <property type="entry name" value="DUF3427"/>
</dbReference>
<proteinExistence type="predicted"/>
<dbReference type="SUPFAM" id="SSF52540">
    <property type="entry name" value="P-loop containing nucleoside triphosphate hydrolases"/>
    <property type="match status" value="1"/>
</dbReference>
<dbReference type="Pfam" id="PF00271">
    <property type="entry name" value="Helicase_C"/>
    <property type="match status" value="1"/>
</dbReference>
<dbReference type="GO" id="GO:0003677">
    <property type="term" value="F:DNA binding"/>
    <property type="evidence" value="ECO:0007669"/>
    <property type="project" value="InterPro"/>
</dbReference>
<dbReference type="InterPro" id="IPR001650">
    <property type="entry name" value="Helicase_C-like"/>
</dbReference>
<evidence type="ECO:0000313" key="4">
    <source>
        <dbReference type="Proteomes" id="UP000017746"/>
    </source>
</evidence>
<dbReference type="InterPro" id="IPR014001">
    <property type="entry name" value="Helicase_ATP-bd"/>
</dbReference>
<dbReference type="KEGG" id="afs:AFR_42115"/>
<evidence type="ECO:0000259" key="2">
    <source>
        <dbReference type="PROSITE" id="PS51194"/>
    </source>
</evidence>
<accession>U5WCI2</accession>
<dbReference type="Pfam" id="PF04851">
    <property type="entry name" value="ResIII"/>
    <property type="match status" value="1"/>
</dbReference>
<dbReference type="GO" id="GO:0016887">
    <property type="term" value="F:ATP hydrolysis activity"/>
    <property type="evidence" value="ECO:0007669"/>
    <property type="project" value="TreeGrafter"/>
</dbReference>
<dbReference type="InterPro" id="IPR027417">
    <property type="entry name" value="P-loop_NTPase"/>
</dbReference>
<keyword evidence="4" id="KW-1185">Reference proteome</keyword>
<dbReference type="Proteomes" id="UP000017746">
    <property type="component" value="Chromosome"/>
</dbReference>
<dbReference type="InterPro" id="IPR025202">
    <property type="entry name" value="PLD-like_dom"/>
</dbReference>
<reference evidence="3 4" key="1">
    <citation type="journal article" date="2014" name="J. Biotechnol.">
        <title>Complete genome sequence of the actinobacterium Actinoplanes friuliensis HAG 010964, producer of the lipopeptide antibiotic friulimycin.</title>
        <authorList>
            <person name="Ruckert C."/>
            <person name="Szczepanowski R."/>
            <person name="Albersmeier A."/>
            <person name="Goesmann A."/>
            <person name="Fischer N."/>
            <person name="Steinkamper A."/>
            <person name="Puhler A."/>
            <person name="Biener R."/>
            <person name="Schwartz D."/>
            <person name="Kalinowski J."/>
        </authorList>
    </citation>
    <scope>NUCLEOTIDE SEQUENCE [LARGE SCALE GENOMIC DNA]</scope>
    <source>
        <strain evidence="3 4">DSM 7358</strain>
    </source>
</reference>
<dbReference type="Gene3D" id="3.40.50.300">
    <property type="entry name" value="P-loop containing nucleotide triphosphate hydrolases"/>
    <property type="match status" value="2"/>
</dbReference>
<dbReference type="AlphaFoldDB" id="U5WCI2"/>
<dbReference type="InterPro" id="IPR006935">
    <property type="entry name" value="Helicase/UvrB_N"/>
</dbReference>
<dbReference type="RefSeq" id="WP_023563008.1">
    <property type="nucleotide sequence ID" value="NC_022657.1"/>
</dbReference>
<dbReference type="Pfam" id="PF13091">
    <property type="entry name" value="PLDc_2"/>
    <property type="match status" value="1"/>
</dbReference>
<dbReference type="PROSITE" id="PS51194">
    <property type="entry name" value="HELICASE_CTER"/>
    <property type="match status" value="1"/>
</dbReference>
<dbReference type="PATRIC" id="fig|1246995.3.peg.8522"/>
<dbReference type="SMART" id="SM00487">
    <property type="entry name" value="DEXDc"/>
    <property type="match status" value="1"/>
</dbReference>
<dbReference type="eggNOG" id="COG1061">
    <property type="taxonomic scope" value="Bacteria"/>
</dbReference>
<dbReference type="CDD" id="cd18032">
    <property type="entry name" value="DEXHc_RE_I_III_res"/>
    <property type="match status" value="1"/>
</dbReference>
<evidence type="ECO:0000259" key="1">
    <source>
        <dbReference type="PROSITE" id="PS51192"/>
    </source>
</evidence>
<dbReference type="EMBL" id="CP006272">
    <property type="protein sequence ID" value="AGZ46677.1"/>
    <property type="molecule type" value="Genomic_DNA"/>
</dbReference>
<dbReference type="InterPro" id="IPR052511">
    <property type="entry name" value="ATP-dep_Helicase"/>
</dbReference>
<sequence length="1025" mass="114870">MTDLSAGAYERIITRGLERQLAAFDKDLVDRLELDPADSHEVLGRHLAAIAERALKGVTGQGAARLQAQLDLANQIAEAIQAAAPRAVQPDDLLSAPAELLTAIVPRPPAPAEVVFPVRPETPFASGALLTNGRGQPRIGTEVNKEMASADEVQLLCAFIKWHGVRLIEDAVRQLIARGGRLSIITTTYMGATEQRALDRLAELGAEIRISYETRTTRLHAKSWMFLRHSGASTAYVGSSNLSKSALIDGLEWNVRLSQLQQDAVVETIRATFVEYWHDPAFEPYDPRDADDRDRLAQALTRAAGPAPGDLPIDITSIDVRPYPYQQEILERLDAEREVHNRHHNLVVMATGTGKTVVAGLDYRRLRQKGVDSLLFVAHQERILQQSQAVFRQVLRDGTFGELFVGGQRPQEWRHVFASVQSLHQIVDELDADRFDMVIVDEFHHAEAATYKRLLQRLQPKILLGLTATPERADGQDIRHWFDGHTAVELRLWEALERQLLAPFQYFGVHDEVNLSSLRWKRGRGYDISQLENVYTGDDARVRLVIEAVNKKVDVARMRGLGFCVSIKHADFMAERFNRVGIPARALHSGVDSATQREAVRQLEHGSLSMLFTVDLFNEGIDLPKVDTILMLRPTESATIFLQQLGRGLRLSDDKACLTVLDFIGGQNGQFRFDLRYRALTGATRRTLAHDVEHDFPTLPAGCHIELDRVAKKIVLDNIRAALRLQRKDFIAELRHLEPVTLAKFLEETGLEIEDLYRRKSGRGWTGLREDAGLETPGTVDDQALSAAFGRMLHIDDTDRLRALRQLADGHVVRGRLGSMLSQSLWGNPREDSAQRLADYPKRRAELHQIADVLESRIERVTVPVDPNGVNPLRIHARYSRNEIGAAFGIADPANIREGVKWLPDENADIFFVTLTKTEEHYSPTTMYQDRAITESLFQWESQSTTSSASPTGQRYINHVRGGSSVHLFVRDVKDADGDLGVQPYLYAGPMTYVSHTGDRPMRIQWLLDHALPADIFHSARVMAA</sequence>
<feature type="domain" description="Helicase ATP-binding" evidence="1">
    <location>
        <begin position="336"/>
        <end position="488"/>
    </location>
</feature>
<dbReference type="SUPFAM" id="SSF56024">
    <property type="entry name" value="Phospholipase D/nuclease"/>
    <property type="match status" value="1"/>
</dbReference>
<dbReference type="OrthoDB" id="9776021at2"/>
<dbReference type="Pfam" id="PF11907">
    <property type="entry name" value="DUF3427"/>
    <property type="match status" value="1"/>
</dbReference>
<dbReference type="HOGENOM" id="CLU_005588_1_1_11"/>
<protein>
    <submittedName>
        <fullName evidence="3">Type III restriction protein res subunit</fullName>
    </submittedName>
</protein>
<dbReference type="SMART" id="SM00490">
    <property type="entry name" value="HELICc"/>
    <property type="match status" value="1"/>
</dbReference>
<dbReference type="STRING" id="1246995.AFR_42115"/>
<dbReference type="Gene3D" id="3.30.870.10">
    <property type="entry name" value="Endonuclease Chain A"/>
    <property type="match status" value="1"/>
</dbReference>
<feature type="domain" description="Helicase C-terminal" evidence="2">
    <location>
        <begin position="548"/>
        <end position="711"/>
    </location>
</feature>
<evidence type="ECO:0000313" key="3">
    <source>
        <dbReference type="EMBL" id="AGZ46677.1"/>
    </source>
</evidence>
<dbReference type="PANTHER" id="PTHR47962">
    <property type="entry name" value="ATP-DEPENDENT HELICASE LHR-RELATED-RELATED"/>
    <property type="match status" value="1"/>
</dbReference>
<dbReference type="eggNOG" id="COG3886">
    <property type="taxonomic scope" value="Bacteria"/>
</dbReference>